<comment type="similarity">
    <text evidence="1">Belongs to the LysR transcriptional regulatory family.</text>
</comment>
<evidence type="ECO:0000259" key="5">
    <source>
        <dbReference type="PROSITE" id="PS50931"/>
    </source>
</evidence>
<dbReference type="InterPro" id="IPR050950">
    <property type="entry name" value="HTH-type_LysR_regulators"/>
</dbReference>
<protein>
    <submittedName>
        <fullName evidence="6">LysR family transcriptional regulator</fullName>
    </submittedName>
</protein>
<dbReference type="EMBL" id="WNHB01000015">
    <property type="protein sequence ID" value="MTT32350.1"/>
    <property type="molecule type" value="Genomic_DNA"/>
</dbReference>
<proteinExistence type="inferred from homology"/>
<evidence type="ECO:0000313" key="6">
    <source>
        <dbReference type="EMBL" id="MTT32350.1"/>
    </source>
</evidence>
<dbReference type="FunFam" id="1.10.10.10:FF:000001">
    <property type="entry name" value="LysR family transcriptional regulator"/>
    <property type="match status" value="1"/>
</dbReference>
<dbReference type="CDD" id="cd05466">
    <property type="entry name" value="PBP2_LTTR_substrate"/>
    <property type="match status" value="1"/>
</dbReference>
<dbReference type="RefSeq" id="WP_155219297.1">
    <property type="nucleotide sequence ID" value="NZ_WNHB01000015.1"/>
</dbReference>
<evidence type="ECO:0000256" key="3">
    <source>
        <dbReference type="ARBA" id="ARBA00023125"/>
    </source>
</evidence>
<evidence type="ECO:0000256" key="1">
    <source>
        <dbReference type="ARBA" id="ARBA00009437"/>
    </source>
</evidence>
<dbReference type="GO" id="GO:0005829">
    <property type="term" value="C:cytosol"/>
    <property type="evidence" value="ECO:0007669"/>
    <property type="project" value="TreeGrafter"/>
</dbReference>
<dbReference type="InterPro" id="IPR036390">
    <property type="entry name" value="WH_DNA-bd_sf"/>
</dbReference>
<dbReference type="Pfam" id="PF03466">
    <property type="entry name" value="LysR_substrate"/>
    <property type="match status" value="1"/>
</dbReference>
<dbReference type="InterPro" id="IPR005119">
    <property type="entry name" value="LysR_subst-bd"/>
</dbReference>
<dbReference type="SUPFAM" id="SSF46785">
    <property type="entry name" value="Winged helix' DNA-binding domain"/>
    <property type="match status" value="1"/>
</dbReference>
<dbReference type="InterPro" id="IPR000847">
    <property type="entry name" value="LysR_HTH_N"/>
</dbReference>
<dbReference type="Gene3D" id="3.40.190.290">
    <property type="match status" value="1"/>
</dbReference>
<dbReference type="SUPFAM" id="SSF53850">
    <property type="entry name" value="Periplasmic binding protein-like II"/>
    <property type="match status" value="1"/>
</dbReference>
<evidence type="ECO:0000256" key="4">
    <source>
        <dbReference type="ARBA" id="ARBA00023163"/>
    </source>
</evidence>
<keyword evidence="3" id="KW-0238">DNA-binding</keyword>
<dbReference type="GO" id="GO:0003677">
    <property type="term" value="F:DNA binding"/>
    <property type="evidence" value="ECO:0007669"/>
    <property type="project" value="UniProtKB-KW"/>
</dbReference>
<comment type="caution">
    <text evidence="6">The sequence shown here is derived from an EMBL/GenBank/DDBJ whole genome shotgun (WGS) entry which is preliminary data.</text>
</comment>
<dbReference type="OrthoDB" id="9785745at2"/>
<dbReference type="Pfam" id="PF00126">
    <property type="entry name" value="HTH_1"/>
    <property type="match status" value="1"/>
</dbReference>
<gene>
    <name evidence="6" type="ORF">GMB86_10065</name>
</gene>
<accession>A0A6N8CRQ7</accession>
<dbReference type="Gene3D" id="1.10.10.10">
    <property type="entry name" value="Winged helix-like DNA-binding domain superfamily/Winged helix DNA-binding domain"/>
    <property type="match status" value="1"/>
</dbReference>
<evidence type="ECO:0000256" key="2">
    <source>
        <dbReference type="ARBA" id="ARBA00023015"/>
    </source>
</evidence>
<dbReference type="PRINTS" id="PR00039">
    <property type="entry name" value="HTHLYSR"/>
</dbReference>
<dbReference type="GO" id="GO:0003700">
    <property type="term" value="F:DNA-binding transcription factor activity"/>
    <property type="evidence" value="ECO:0007669"/>
    <property type="project" value="InterPro"/>
</dbReference>
<dbReference type="AlphaFoldDB" id="A0A6N8CRQ7"/>
<name>A0A6N8CRQ7_9BACI</name>
<feature type="domain" description="HTH lysR-type" evidence="5">
    <location>
        <begin position="1"/>
        <end position="57"/>
    </location>
</feature>
<keyword evidence="7" id="KW-1185">Reference proteome</keyword>
<dbReference type="PANTHER" id="PTHR30419:SF25">
    <property type="entry name" value="HTH-TYPE TRANSCRIPTIONAL REGULATOR YTLI"/>
    <property type="match status" value="1"/>
</dbReference>
<reference evidence="6 7" key="1">
    <citation type="submission" date="2019-11" db="EMBL/GenBank/DDBJ databases">
        <title>Terrilactibacillus tamarindus sp. nov. BCM23-1 isolated from bark of Tamarindus indica.</title>
        <authorList>
            <person name="Kingkaew E."/>
            <person name="Tanasupawat S."/>
        </authorList>
    </citation>
    <scope>NUCLEOTIDE SEQUENCE [LARGE SCALE GENOMIC DNA]</scope>
    <source>
        <strain evidence="6 7">BCM23-1</strain>
    </source>
</reference>
<dbReference type="PROSITE" id="PS50931">
    <property type="entry name" value="HTH_LYSR"/>
    <property type="match status" value="1"/>
</dbReference>
<dbReference type="InterPro" id="IPR036388">
    <property type="entry name" value="WH-like_DNA-bd_sf"/>
</dbReference>
<keyword evidence="2" id="KW-0805">Transcription regulation</keyword>
<evidence type="ECO:0000313" key="7">
    <source>
        <dbReference type="Proteomes" id="UP000440978"/>
    </source>
</evidence>
<dbReference type="PANTHER" id="PTHR30419">
    <property type="entry name" value="HTH-TYPE TRANSCRIPTIONAL REGULATOR YBHD"/>
    <property type="match status" value="1"/>
</dbReference>
<sequence>MEIRTIQTFHSVVDFGNFQKAAEKLNYSQPTITFRIKQLERDLGIKLFERGKVLKLTHDGRLFYHRSKKLLQDYQKLDSEIEQLRLGTIGSIRIGISEPTASLKFPEVLSNFIDIYPNILVDVFIEDANTCSQMLEKGEIDFAICGEPEIKLENYYEAFFHDKLVLLVSENNPLAEQQEVSLVDLKEERFIFTPVNCPIRIQIEQTLQKKIGSSYKKMIVTKSAAHKYYVQQNIGVSIFTETANLHSIEHTKVIPITDIDIHPPVGILTSEKHQVCSNAAQELILKIKDSFLKQ</sequence>
<keyword evidence="4" id="KW-0804">Transcription</keyword>
<organism evidence="6 7">
    <name type="scientific">Terrilactibacillus tamarindi</name>
    <dbReference type="NCBI Taxonomy" id="2599694"/>
    <lineage>
        <taxon>Bacteria</taxon>
        <taxon>Bacillati</taxon>
        <taxon>Bacillota</taxon>
        <taxon>Bacilli</taxon>
        <taxon>Bacillales</taxon>
        <taxon>Bacillaceae</taxon>
        <taxon>Terrilactibacillus</taxon>
    </lineage>
</organism>
<dbReference type="Proteomes" id="UP000440978">
    <property type="component" value="Unassembled WGS sequence"/>
</dbReference>